<protein>
    <submittedName>
        <fullName evidence="1">Uncharacterized protein</fullName>
    </submittedName>
</protein>
<gene>
    <name evidence="1" type="ORF">TBRA_LOCUS6213</name>
</gene>
<sequence>MKNHGECVADKVDYASRLKRAKHVEYNDVDLNGIWDSFPTSLSLYTFQMFVSPLPSVGSELFHGLRNCTSDALSYCIRYDENGPQREYFADLTNSSPSSLPSVIDKFFIHEATAALIIPNASTRHLHLWSGWLARKGMTRRRSDCGGTPHGASAWIPENVQSSEYSDEYKRAYILDGGGGGRSCSCSLVLLCLSCARALVCVCLLARSSKHRIQTRMIRYARRGLRIPICADVSASPRRRSYRGGGGLLRVIPCIYATLTLVRILVPRARLCEALSIGSSSARRYSRRRVSSGFPLPRVHYELLTIFYLRLAQSAHLHFCTRPVRRRFVSATCAHAKPSRLSRQRCRSLVAHIGLDRRERLVRSLENVKNEKLEDE</sequence>
<reference evidence="1 2" key="1">
    <citation type="submission" date="2020-02" db="EMBL/GenBank/DDBJ databases">
        <authorList>
            <person name="Ferguson B K."/>
        </authorList>
    </citation>
    <scope>NUCLEOTIDE SEQUENCE [LARGE SCALE GENOMIC DNA]</scope>
</reference>
<dbReference type="EMBL" id="CADCXV010000739">
    <property type="protein sequence ID" value="CAB0034315.1"/>
    <property type="molecule type" value="Genomic_DNA"/>
</dbReference>
<proteinExistence type="predicted"/>
<accession>A0A6H5IA98</accession>
<keyword evidence="2" id="KW-1185">Reference proteome</keyword>
<evidence type="ECO:0000313" key="1">
    <source>
        <dbReference type="EMBL" id="CAB0034315.1"/>
    </source>
</evidence>
<evidence type="ECO:0000313" key="2">
    <source>
        <dbReference type="Proteomes" id="UP000479190"/>
    </source>
</evidence>
<name>A0A6H5IA98_9HYME</name>
<dbReference type="AlphaFoldDB" id="A0A6H5IA98"/>
<dbReference type="Proteomes" id="UP000479190">
    <property type="component" value="Unassembled WGS sequence"/>
</dbReference>
<organism evidence="1 2">
    <name type="scientific">Trichogramma brassicae</name>
    <dbReference type="NCBI Taxonomy" id="86971"/>
    <lineage>
        <taxon>Eukaryota</taxon>
        <taxon>Metazoa</taxon>
        <taxon>Ecdysozoa</taxon>
        <taxon>Arthropoda</taxon>
        <taxon>Hexapoda</taxon>
        <taxon>Insecta</taxon>
        <taxon>Pterygota</taxon>
        <taxon>Neoptera</taxon>
        <taxon>Endopterygota</taxon>
        <taxon>Hymenoptera</taxon>
        <taxon>Apocrita</taxon>
        <taxon>Proctotrupomorpha</taxon>
        <taxon>Chalcidoidea</taxon>
        <taxon>Trichogrammatidae</taxon>
        <taxon>Trichogramma</taxon>
    </lineage>
</organism>